<feature type="compositionally biased region" description="Polar residues" evidence="2">
    <location>
        <begin position="303"/>
        <end position="313"/>
    </location>
</feature>
<protein>
    <submittedName>
        <fullName evidence="3">Uncharacterized protein</fullName>
    </submittedName>
</protein>
<dbReference type="Proteomes" id="UP000593567">
    <property type="component" value="Unassembled WGS sequence"/>
</dbReference>
<feature type="compositionally biased region" description="Basic and acidic residues" evidence="2">
    <location>
        <begin position="314"/>
        <end position="329"/>
    </location>
</feature>
<keyword evidence="4" id="KW-1185">Reference proteome</keyword>
<keyword evidence="1" id="KW-0175">Coiled coil</keyword>
<evidence type="ECO:0000313" key="4">
    <source>
        <dbReference type="Proteomes" id="UP000593567"/>
    </source>
</evidence>
<dbReference type="AlphaFoldDB" id="A0A7J7KSF8"/>
<organism evidence="3 4">
    <name type="scientific">Bugula neritina</name>
    <name type="common">Brown bryozoan</name>
    <name type="synonym">Sertularia neritina</name>
    <dbReference type="NCBI Taxonomy" id="10212"/>
    <lineage>
        <taxon>Eukaryota</taxon>
        <taxon>Metazoa</taxon>
        <taxon>Spiralia</taxon>
        <taxon>Lophotrochozoa</taxon>
        <taxon>Bryozoa</taxon>
        <taxon>Gymnolaemata</taxon>
        <taxon>Cheilostomatida</taxon>
        <taxon>Flustrina</taxon>
        <taxon>Buguloidea</taxon>
        <taxon>Bugulidae</taxon>
        <taxon>Bugula</taxon>
    </lineage>
</organism>
<dbReference type="OrthoDB" id="9992186at2759"/>
<feature type="coiled-coil region" evidence="1">
    <location>
        <begin position="11"/>
        <end position="52"/>
    </location>
</feature>
<comment type="caution">
    <text evidence="3">The sequence shown here is derived from an EMBL/GenBank/DDBJ whole genome shotgun (WGS) entry which is preliminary data.</text>
</comment>
<accession>A0A7J7KSF8</accession>
<reference evidence="3" key="1">
    <citation type="submission" date="2020-06" db="EMBL/GenBank/DDBJ databases">
        <title>Draft genome of Bugula neritina, a colonial animal packing powerful symbionts and potential medicines.</title>
        <authorList>
            <person name="Rayko M."/>
        </authorList>
    </citation>
    <scope>NUCLEOTIDE SEQUENCE [LARGE SCALE GENOMIC DNA]</scope>
    <source>
        <strain evidence="3">Kwan_BN1</strain>
    </source>
</reference>
<proteinExistence type="predicted"/>
<sequence>MAEPVKPKSAHRLSESQIKQLKATLKESANKYDELLEHISNFQREEDKKKKNEIEEIINNELKSTHDHCLKLQREIETIEHKARAAAKSADPTKKNVGAFAADFRLTPEEQDIAYEFKAHVMRKIHSQNQNIKKELELHEKKADLKKCQQTYKKQVEDQQKSQTTLVSLANVYEKRAAQAEKQAKELESRLKEADSLINMYDEMYHMNGGDPGKVRKRVFSSAKMGKPNDIIRENEIMRDDNEKLKKLVSKLKGDNNELVKIAQQAESERDEIKHRFEINERAKDELQLRYEKEKKQHKALKSSITQQTSNWIQEKKGMRMVEDRERQDQVVPASPLAAKERLHQIPVKKNTDKPRQMLEVK</sequence>
<name>A0A7J7KSF8_BUGNE</name>
<feature type="region of interest" description="Disordered" evidence="2">
    <location>
        <begin position="300"/>
        <end position="341"/>
    </location>
</feature>
<gene>
    <name evidence="3" type="ORF">EB796_000560</name>
</gene>
<evidence type="ECO:0000256" key="1">
    <source>
        <dbReference type="SAM" id="Coils"/>
    </source>
</evidence>
<evidence type="ECO:0000313" key="3">
    <source>
        <dbReference type="EMBL" id="KAF6041136.1"/>
    </source>
</evidence>
<dbReference type="EMBL" id="VXIV02000074">
    <property type="protein sequence ID" value="KAF6041136.1"/>
    <property type="molecule type" value="Genomic_DNA"/>
</dbReference>
<evidence type="ECO:0000256" key="2">
    <source>
        <dbReference type="SAM" id="MobiDB-lite"/>
    </source>
</evidence>
<feature type="coiled-coil region" evidence="1">
    <location>
        <begin position="122"/>
        <end position="204"/>
    </location>
</feature>